<reference evidence="1 2" key="1">
    <citation type="journal article" date="2019" name="Nat. Ecol. Evol.">
        <title>Megaphylogeny resolves global patterns of mushroom evolution.</title>
        <authorList>
            <person name="Varga T."/>
            <person name="Krizsan K."/>
            <person name="Foldi C."/>
            <person name="Dima B."/>
            <person name="Sanchez-Garcia M."/>
            <person name="Sanchez-Ramirez S."/>
            <person name="Szollosi G.J."/>
            <person name="Szarkandi J.G."/>
            <person name="Papp V."/>
            <person name="Albert L."/>
            <person name="Andreopoulos W."/>
            <person name="Angelini C."/>
            <person name="Antonin V."/>
            <person name="Barry K.W."/>
            <person name="Bougher N.L."/>
            <person name="Buchanan P."/>
            <person name="Buyck B."/>
            <person name="Bense V."/>
            <person name="Catcheside P."/>
            <person name="Chovatia M."/>
            <person name="Cooper J."/>
            <person name="Damon W."/>
            <person name="Desjardin D."/>
            <person name="Finy P."/>
            <person name="Geml J."/>
            <person name="Haridas S."/>
            <person name="Hughes K."/>
            <person name="Justo A."/>
            <person name="Karasinski D."/>
            <person name="Kautmanova I."/>
            <person name="Kiss B."/>
            <person name="Kocsube S."/>
            <person name="Kotiranta H."/>
            <person name="LaButti K.M."/>
            <person name="Lechner B.E."/>
            <person name="Liimatainen K."/>
            <person name="Lipzen A."/>
            <person name="Lukacs Z."/>
            <person name="Mihaltcheva S."/>
            <person name="Morgado L.N."/>
            <person name="Niskanen T."/>
            <person name="Noordeloos M.E."/>
            <person name="Ohm R.A."/>
            <person name="Ortiz-Santana B."/>
            <person name="Ovrebo C."/>
            <person name="Racz N."/>
            <person name="Riley R."/>
            <person name="Savchenko A."/>
            <person name="Shiryaev A."/>
            <person name="Soop K."/>
            <person name="Spirin V."/>
            <person name="Szebenyi C."/>
            <person name="Tomsovsky M."/>
            <person name="Tulloss R.E."/>
            <person name="Uehling J."/>
            <person name="Grigoriev I.V."/>
            <person name="Vagvolgyi C."/>
            <person name="Papp T."/>
            <person name="Martin F.M."/>
            <person name="Miettinen O."/>
            <person name="Hibbett D.S."/>
            <person name="Nagy L.G."/>
        </authorList>
    </citation>
    <scope>NUCLEOTIDE SEQUENCE [LARGE SCALE GENOMIC DNA]</scope>
    <source>
        <strain evidence="1 2">NL-1719</strain>
    </source>
</reference>
<dbReference type="EMBL" id="ML208506">
    <property type="protein sequence ID" value="TFK63760.1"/>
    <property type="molecule type" value="Genomic_DNA"/>
</dbReference>
<gene>
    <name evidence="1" type="ORF">BDN72DRAFT_301329</name>
</gene>
<evidence type="ECO:0000313" key="2">
    <source>
        <dbReference type="Proteomes" id="UP000308600"/>
    </source>
</evidence>
<evidence type="ECO:0000313" key="1">
    <source>
        <dbReference type="EMBL" id="TFK63760.1"/>
    </source>
</evidence>
<protein>
    <submittedName>
        <fullName evidence="1">Uncharacterized protein</fullName>
    </submittedName>
</protein>
<organism evidence="1 2">
    <name type="scientific">Pluteus cervinus</name>
    <dbReference type="NCBI Taxonomy" id="181527"/>
    <lineage>
        <taxon>Eukaryota</taxon>
        <taxon>Fungi</taxon>
        <taxon>Dikarya</taxon>
        <taxon>Basidiomycota</taxon>
        <taxon>Agaricomycotina</taxon>
        <taxon>Agaricomycetes</taxon>
        <taxon>Agaricomycetidae</taxon>
        <taxon>Agaricales</taxon>
        <taxon>Pluteineae</taxon>
        <taxon>Pluteaceae</taxon>
        <taxon>Pluteus</taxon>
    </lineage>
</organism>
<keyword evidence="2" id="KW-1185">Reference proteome</keyword>
<name>A0ACD3ADD5_9AGAR</name>
<dbReference type="Proteomes" id="UP000308600">
    <property type="component" value="Unassembled WGS sequence"/>
</dbReference>
<accession>A0ACD3ADD5</accession>
<proteinExistence type="predicted"/>
<sequence length="185" mass="20943">MQTQEADSNASLESDNKELLFSTTLLRGLPRLGYPTYLYSLDRNRLPIVDSDPQFFSHIMSLLVRNEEIGAAIPVAKVRGGYDLIVCCNTVIGSDQLGPTELVLPPEAEISFPTSEALVKDMFIANRGMPWERHANLVFLLAKKTTRVNYLWLARYLQRKPYIGITRPPSMLGRDFCRHQIQQCG</sequence>